<dbReference type="EMBL" id="JAPWTK010000056">
    <property type="protein sequence ID" value="KAJ8953441.1"/>
    <property type="molecule type" value="Genomic_DNA"/>
</dbReference>
<dbReference type="GO" id="GO:0005634">
    <property type="term" value="C:nucleus"/>
    <property type="evidence" value="ECO:0007669"/>
    <property type="project" value="TreeGrafter"/>
</dbReference>
<dbReference type="PANTHER" id="PTHR19303:SF71">
    <property type="entry name" value="ZINC FINGER PHD-TYPE DOMAIN-CONTAINING PROTEIN"/>
    <property type="match status" value="1"/>
</dbReference>
<protein>
    <recommendedName>
        <fullName evidence="1">DDE-1 domain-containing protein</fullName>
    </recommendedName>
</protein>
<dbReference type="Proteomes" id="UP001162162">
    <property type="component" value="Unassembled WGS sequence"/>
</dbReference>
<organism evidence="2 3">
    <name type="scientific">Aromia moschata</name>
    <dbReference type="NCBI Taxonomy" id="1265417"/>
    <lineage>
        <taxon>Eukaryota</taxon>
        <taxon>Metazoa</taxon>
        <taxon>Ecdysozoa</taxon>
        <taxon>Arthropoda</taxon>
        <taxon>Hexapoda</taxon>
        <taxon>Insecta</taxon>
        <taxon>Pterygota</taxon>
        <taxon>Neoptera</taxon>
        <taxon>Endopterygota</taxon>
        <taxon>Coleoptera</taxon>
        <taxon>Polyphaga</taxon>
        <taxon>Cucujiformia</taxon>
        <taxon>Chrysomeloidea</taxon>
        <taxon>Cerambycidae</taxon>
        <taxon>Cerambycinae</taxon>
        <taxon>Callichromatini</taxon>
        <taxon>Aromia</taxon>
    </lineage>
</organism>
<dbReference type="PANTHER" id="PTHR19303">
    <property type="entry name" value="TRANSPOSON"/>
    <property type="match status" value="1"/>
</dbReference>
<evidence type="ECO:0000259" key="1">
    <source>
        <dbReference type="Pfam" id="PF03184"/>
    </source>
</evidence>
<accession>A0AAV8YR85</accession>
<dbReference type="GO" id="GO:0003677">
    <property type="term" value="F:DNA binding"/>
    <property type="evidence" value="ECO:0007669"/>
    <property type="project" value="TreeGrafter"/>
</dbReference>
<gene>
    <name evidence="2" type="ORF">NQ318_023560</name>
</gene>
<reference evidence="2" key="1">
    <citation type="journal article" date="2023" name="Insect Mol. Biol.">
        <title>Genome sequencing provides insights into the evolution of gene families encoding plant cell wall-degrading enzymes in longhorned beetles.</title>
        <authorList>
            <person name="Shin N.R."/>
            <person name="Okamura Y."/>
            <person name="Kirsch R."/>
            <person name="Pauchet Y."/>
        </authorList>
    </citation>
    <scope>NUCLEOTIDE SEQUENCE</scope>
    <source>
        <strain evidence="2">AMC_N1</strain>
    </source>
</reference>
<feature type="domain" description="DDE-1" evidence="1">
    <location>
        <begin position="15"/>
        <end position="110"/>
    </location>
</feature>
<comment type="caution">
    <text evidence="2">The sequence shown here is derived from an EMBL/GenBank/DDBJ whole genome shotgun (WGS) entry which is preliminary data.</text>
</comment>
<evidence type="ECO:0000313" key="3">
    <source>
        <dbReference type="Proteomes" id="UP001162162"/>
    </source>
</evidence>
<proteinExistence type="predicted"/>
<dbReference type="InterPro" id="IPR050863">
    <property type="entry name" value="CenT-Element_Derived"/>
</dbReference>
<keyword evidence="3" id="KW-1185">Reference proteome</keyword>
<sequence>MSGEIKLYESVLVLFLTVIFRTKSRPERTGSLFSEDTKPTLQNILVLIFDNHESHISVEVINMAKENGVILLTLPPHCSHKLQPLDVIIYGPFKGYYNTAADKWMLNHPGMTISIYEIAELDFLKTRIYPSNRDIFAEEDFMCSSVTENNATYSQSKDKVDEHCL</sequence>
<name>A0AAV8YR85_9CUCU</name>
<dbReference type="Pfam" id="PF03184">
    <property type="entry name" value="DDE_1"/>
    <property type="match status" value="1"/>
</dbReference>
<dbReference type="InterPro" id="IPR004875">
    <property type="entry name" value="DDE_SF_endonuclease_dom"/>
</dbReference>
<dbReference type="AlphaFoldDB" id="A0AAV8YR85"/>
<evidence type="ECO:0000313" key="2">
    <source>
        <dbReference type="EMBL" id="KAJ8953441.1"/>
    </source>
</evidence>